<name>A0ABW3UG49_9BACL</name>
<protein>
    <submittedName>
        <fullName evidence="4">Stage II sporulation protein P</fullName>
    </submittedName>
</protein>
<dbReference type="Proteomes" id="UP001597180">
    <property type="component" value="Unassembled WGS sequence"/>
</dbReference>
<dbReference type="Pfam" id="PF08239">
    <property type="entry name" value="SH3_3"/>
    <property type="match status" value="2"/>
</dbReference>
<evidence type="ECO:0000259" key="3">
    <source>
        <dbReference type="PROSITE" id="PS51781"/>
    </source>
</evidence>
<evidence type="ECO:0000313" key="4">
    <source>
        <dbReference type="EMBL" id="MFD1219942.1"/>
    </source>
</evidence>
<dbReference type="EMBL" id="JBHTLU010000012">
    <property type="protein sequence ID" value="MFD1219942.1"/>
    <property type="molecule type" value="Genomic_DNA"/>
</dbReference>
<feature type="region of interest" description="Disordered" evidence="1">
    <location>
        <begin position="120"/>
        <end position="144"/>
    </location>
</feature>
<dbReference type="InterPro" id="IPR052354">
    <property type="entry name" value="Cell_Wall_Dynamics_Protein"/>
</dbReference>
<accession>A0ABW3UG49</accession>
<dbReference type="PANTHER" id="PTHR34408:SF1">
    <property type="entry name" value="GLYCOSYL HYDROLASE FAMILY 19 DOMAIN-CONTAINING PROTEIN HI_1415"/>
    <property type="match status" value="1"/>
</dbReference>
<dbReference type="SMART" id="SM00287">
    <property type="entry name" value="SH3b"/>
    <property type="match status" value="2"/>
</dbReference>
<sequence length="431" mass="47488">MLRYKVICAAVGSFLLIGAHNATPIHAQERAEGTAVLIPSNKTPINQRDEKVQKSFARSTVDRLNVRTKPDLSSSVLLMIGPSNRYEVIKEQGDWVQIQLPEEKAGWVFREYIEYEPSVSAVSKPEKAEPEPKETAPGEPSKQKAVVHITDVTNLRSGPGTDYDITGKAKPGDSYPIVDTKGEWYVVSLPDQTKAYVASWVVQTETARPVVPSTSAANKASAPQLYIYHTHNQESWNQVASIKKGSSVDDPNSNITLVGKRLEQRLQEKGIPALAGNDDIAEKLKQQKLGFSSAYAVSRQSVQKAINTYPTLTYFFDIHRDADVPRDKTTITIDGKSYARILFVIGTAHSGYVENKAFAEKLDKLLDEKYPGLSRGVLTKSSHQGNGEYNQSVSPGSLLLEIGGTNNTLQESLQTAEALADVFAEYYDKEK</sequence>
<dbReference type="PROSITE" id="PS51781">
    <property type="entry name" value="SH3B"/>
    <property type="match status" value="2"/>
</dbReference>
<dbReference type="PANTHER" id="PTHR34408">
    <property type="entry name" value="FAMILY PROTEIN, PUTATIVE-RELATED"/>
    <property type="match status" value="1"/>
</dbReference>
<evidence type="ECO:0000313" key="5">
    <source>
        <dbReference type="Proteomes" id="UP001597180"/>
    </source>
</evidence>
<organism evidence="4 5">
    <name type="scientific">Paenibacillus vulneris</name>
    <dbReference type="NCBI Taxonomy" id="1133364"/>
    <lineage>
        <taxon>Bacteria</taxon>
        <taxon>Bacillati</taxon>
        <taxon>Bacillota</taxon>
        <taxon>Bacilli</taxon>
        <taxon>Bacillales</taxon>
        <taxon>Paenibacillaceae</taxon>
        <taxon>Paenibacillus</taxon>
    </lineage>
</organism>
<feature type="domain" description="SH3b" evidence="3">
    <location>
        <begin position="142"/>
        <end position="205"/>
    </location>
</feature>
<evidence type="ECO:0000256" key="1">
    <source>
        <dbReference type="SAM" id="MobiDB-lite"/>
    </source>
</evidence>
<dbReference type="NCBIfam" id="TIGR02867">
    <property type="entry name" value="spore_II_P"/>
    <property type="match status" value="1"/>
</dbReference>
<feature type="signal peptide" evidence="2">
    <location>
        <begin position="1"/>
        <end position="27"/>
    </location>
</feature>
<comment type="caution">
    <text evidence="4">The sequence shown here is derived from an EMBL/GenBank/DDBJ whole genome shotgun (WGS) entry which is preliminary data.</text>
</comment>
<dbReference type="Pfam" id="PF07454">
    <property type="entry name" value="SpoIIP"/>
    <property type="match status" value="1"/>
</dbReference>
<dbReference type="InterPro" id="IPR003646">
    <property type="entry name" value="SH3-like_bac-type"/>
</dbReference>
<dbReference type="Gene3D" id="2.30.30.40">
    <property type="entry name" value="SH3 Domains"/>
    <property type="match status" value="2"/>
</dbReference>
<proteinExistence type="predicted"/>
<keyword evidence="2" id="KW-0732">Signal</keyword>
<feature type="compositionally biased region" description="Basic and acidic residues" evidence="1">
    <location>
        <begin position="124"/>
        <end position="136"/>
    </location>
</feature>
<feature type="chain" id="PRO_5046912143" evidence="2">
    <location>
        <begin position="28"/>
        <end position="431"/>
    </location>
</feature>
<keyword evidence="5" id="KW-1185">Reference proteome</keyword>
<gene>
    <name evidence="4" type="primary">spoIIP</name>
    <name evidence="4" type="ORF">ACFQ4B_07420</name>
</gene>
<dbReference type="InterPro" id="IPR010897">
    <property type="entry name" value="Spore_II_P"/>
</dbReference>
<dbReference type="RefSeq" id="WP_345594353.1">
    <property type="nucleotide sequence ID" value="NZ_BAABJG010000055.1"/>
</dbReference>
<reference evidence="5" key="1">
    <citation type="journal article" date="2019" name="Int. J. Syst. Evol. Microbiol.">
        <title>The Global Catalogue of Microorganisms (GCM) 10K type strain sequencing project: providing services to taxonomists for standard genome sequencing and annotation.</title>
        <authorList>
            <consortium name="The Broad Institute Genomics Platform"/>
            <consortium name="The Broad Institute Genome Sequencing Center for Infectious Disease"/>
            <person name="Wu L."/>
            <person name="Ma J."/>
        </authorList>
    </citation>
    <scope>NUCLEOTIDE SEQUENCE [LARGE SCALE GENOMIC DNA]</scope>
    <source>
        <strain evidence="5">CCUG 53270</strain>
    </source>
</reference>
<evidence type="ECO:0000256" key="2">
    <source>
        <dbReference type="SAM" id="SignalP"/>
    </source>
</evidence>
<feature type="domain" description="SH3b" evidence="3">
    <location>
        <begin position="54"/>
        <end position="117"/>
    </location>
</feature>